<protein>
    <submittedName>
        <fullName evidence="1">CAZy families GH20 protein</fullName>
    </submittedName>
</protein>
<dbReference type="SUPFAM" id="SSF51445">
    <property type="entry name" value="(Trans)glycosidases"/>
    <property type="match status" value="1"/>
</dbReference>
<dbReference type="AlphaFoldDB" id="A0A060C0Q8"/>
<reference evidence="1" key="1">
    <citation type="journal article" date="2013" name="Environ. Microbiol.">
        <title>Seasonally variable intestinal metagenomes of the red palm weevil (Rhynchophorus ferrugineus).</title>
        <authorList>
            <person name="Jia S."/>
            <person name="Zhang X."/>
            <person name="Zhang G."/>
            <person name="Yin A."/>
            <person name="Zhang S."/>
            <person name="Li F."/>
            <person name="Wang L."/>
            <person name="Zhao D."/>
            <person name="Yun Q."/>
            <person name="Tala"/>
            <person name="Wang J."/>
            <person name="Sun G."/>
            <person name="Baabdullah M."/>
            <person name="Yu X."/>
            <person name="Hu S."/>
            <person name="Al-Mssallem I.S."/>
            <person name="Yu J."/>
        </authorList>
    </citation>
    <scope>NUCLEOTIDE SEQUENCE</scope>
</reference>
<accession>A0A060C0Q8</accession>
<proteinExistence type="predicted"/>
<sequence length="60" mass="7129">MGYKLVNSYHVYTYLDYGYQTTPLSKAYQFDPIPEGLPEEYHRNIIGSSCQMWGRVDLYR</sequence>
<evidence type="ECO:0000313" key="1">
    <source>
        <dbReference type="EMBL" id="AIA88492.1"/>
    </source>
</evidence>
<dbReference type="EMBL" id="KF121208">
    <property type="protein sequence ID" value="AIA88492.1"/>
    <property type="molecule type" value="Genomic_DNA"/>
</dbReference>
<dbReference type="InterPro" id="IPR017853">
    <property type="entry name" value="GH"/>
</dbReference>
<name>A0A060C0Q8_9FLAO</name>
<dbReference type="Gene3D" id="3.20.20.80">
    <property type="entry name" value="Glycosidases"/>
    <property type="match status" value="1"/>
</dbReference>
<organism evidence="1">
    <name type="scientific">uncultured Flavobacteriales bacterium</name>
    <dbReference type="NCBI Taxonomy" id="213322"/>
    <lineage>
        <taxon>Bacteria</taxon>
        <taxon>Pseudomonadati</taxon>
        <taxon>Bacteroidota</taxon>
        <taxon>Flavobacteriia</taxon>
        <taxon>Flavobacteriales</taxon>
        <taxon>environmental samples</taxon>
    </lineage>
</organism>